<gene>
    <name evidence="1" type="ORF">CDL23_08020</name>
</gene>
<dbReference type="EMBL" id="NIHT01000010">
    <property type="protein sequence ID" value="PLT75627.1"/>
    <property type="molecule type" value="Genomic_DNA"/>
</dbReference>
<name>A0A2N5PKK8_MEDGN</name>
<proteinExistence type="predicted"/>
<organism evidence="1 2">
    <name type="scientific">Mediterraneibacter gnavus</name>
    <name type="common">Ruminococcus gnavus</name>
    <dbReference type="NCBI Taxonomy" id="33038"/>
    <lineage>
        <taxon>Bacteria</taxon>
        <taxon>Bacillati</taxon>
        <taxon>Bacillota</taxon>
        <taxon>Clostridia</taxon>
        <taxon>Lachnospirales</taxon>
        <taxon>Lachnospiraceae</taxon>
        <taxon>Mediterraneibacter</taxon>
    </lineage>
</organism>
<protein>
    <submittedName>
        <fullName evidence="1">Uncharacterized protein</fullName>
    </submittedName>
</protein>
<comment type="caution">
    <text evidence="1">The sequence shown here is derived from an EMBL/GenBank/DDBJ whole genome shotgun (WGS) entry which is preliminary data.</text>
</comment>
<accession>A0A2N5PKK8</accession>
<sequence>MPWSVGTSRFDPCTRFCDVRFAAYQLGVAVGVHTGLTLQMVPKRRYPQICKTNKNRFSNLYLV</sequence>
<dbReference type="AlphaFoldDB" id="A0A2N5PKK8"/>
<evidence type="ECO:0000313" key="1">
    <source>
        <dbReference type="EMBL" id="PLT75627.1"/>
    </source>
</evidence>
<dbReference type="Proteomes" id="UP000235093">
    <property type="component" value="Unassembled WGS sequence"/>
</dbReference>
<reference evidence="1 2" key="1">
    <citation type="journal article" date="2017" name="Genome Med.">
        <title>A novel Ruminococcus gnavus clade enriched in inflammatory bowel disease patients.</title>
        <authorList>
            <person name="Hall A.B."/>
            <person name="Yassour M."/>
            <person name="Sauk J."/>
            <person name="Garner A."/>
            <person name="Jiang X."/>
            <person name="Arthur T."/>
            <person name="Lagoudas G.K."/>
            <person name="Vatanen T."/>
            <person name="Fornelos N."/>
            <person name="Wilson R."/>
            <person name="Bertha M."/>
            <person name="Cohen M."/>
            <person name="Garber J."/>
            <person name="Khalili H."/>
            <person name="Gevers D."/>
            <person name="Ananthakrishnan A.N."/>
            <person name="Kugathasan S."/>
            <person name="Lander E.S."/>
            <person name="Blainey P."/>
            <person name="Vlamakis H."/>
            <person name="Xavier R.J."/>
            <person name="Huttenhower C."/>
        </authorList>
    </citation>
    <scope>NUCLEOTIDE SEQUENCE [LARGE SCALE GENOMIC DNA]</scope>
    <source>
        <strain evidence="1 2">RJX1125</strain>
    </source>
</reference>
<evidence type="ECO:0000313" key="2">
    <source>
        <dbReference type="Proteomes" id="UP000235093"/>
    </source>
</evidence>